<dbReference type="PANTHER" id="PTHR12619">
    <property type="entry name" value="RFX TRANSCRIPTION FACTOR FAMILY"/>
    <property type="match status" value="1"/>
</dbReference>
<dbReference type="Proteomes" id="UP001153620">
    <property type="component" value="Chromosome 2"/>
</dbReference>
<accession>A0A9N9RUZ2</accession>
<keyword evidence="1" id="KW-0238">DNA-binding</keyword>
<feature type="compositionally biased region" description="Polar residues" evidence="2">
    <location>
        <begin position="396"/>
        <end position="415"/>
    </location>
</feature>
<feature type="compositionally biased region" description="Low complexity" evidence="2">
    <location>
        <begin position="22"/>
        <end position="38"/>
    </location>
</feature>
<feature type="region of interest" description="Disordered" evidence="2">
    <location>
        <begin position="899"/>
        <end position="968"/>
    </location>
</feature>
<evidence type="ECO:0000313" key="5">
    <source>
        <dbReference type="Proteomes" id="UP001153620"/>
    </source>
</evidence>
<evidence type="ECO:0000259" key="3">
    <source>
        <dbReference type="PROSITE" id="PS51526"/>
    </source>
</evidence>
<dbReference type="InterPro" id="IPR003150">
    <property type="entry name" value="DNA-bd_RFX"/>
</dbReference>
<reference evidence="4" key="1">
    <citation type="submission" date="2022-01" db="EMBL/GenBank/DDBJ databases">
        <authorList>
            <person name="King R."/>
        </authorList>
    </citation>
    <scope>NUCLEOTIDE SEQUENCE</scope>
</reference>
<dbReference type="PROSITE" id="PS51526">
    <property type="entry name" value="RFX_DBD"/>
    <property type="match status" value="1"/>
</dbReference>
<dbReference type="FunFam" id="1.10.10.10:FF:000422">
    <property type="entry name" value="DNA-binding protein RFX7"/>
    <property type="match status" value="1"/>
</dbReference>
<dbReference type="SUPFAM" id="SSF46785">
    <property type="entry name" value="Winged helix' DNA-binding domain"/>
    <property type="match status" value="1"/>
</dbReference>
<protein>
    <recommendedName>
        <fullName evidence="3">RFX-type winged-helix domain-containing protein</fullName>
    </recommendedName>
</protein>
<proteinExistence type="predicted"/>
<feature type="region of interest" description="Disordered" evidence="2">
    <location>
        <begin position="560"/>
        <end position="584"/>
    </location>
</feature>
<feature type="region of interest" description="Disordered" evidence="2">
    <location>
        <begin position="22"/>
        <end position="46"/>
    </location>
</feature>
<dbReference type="GO" id="GO:0000978">
    <property type="term" value="F:RNA polymerase II cis-regulatory region sequence-specific DNA binding"/>
    <property type="evidence" value="ECO:0007669"/>
    <property type="project" value="TreeGrafter"/>
</dbReference>
<keyword evidence="5" id="KW-1185">Reference proteome</keyword>
<feature type="compositionally biased region" description="Polar residues" evidence="2">
    <location>
        <begin position="436"/>
        <end position="447"/>
    </location>
</feature>
<dbReference type="Gene3D" id="1.10.10.10">
    <property type="entry name" value="Winged helix-like DNA-binding domain superfamily/Winged helix DNA-binding domain"/>
    <property type="match status" value="1"/>
</dbReference>
<feature type="compositionally biased region" description="Polar residues" evidence="2">
    <location>
        <begin position="951"/>
        <end position="967"/>
    </location>
</feature>
<feature type="compositionally biased region" description="Low complexity" evidence="2">
    <location>
        <begin position="913"/>
        <end position="950"/>
    </location>
</feature>
<evidence type="ECO:0000313" key="4">
    <source>
        <dbReference type="EMBL" id="CAG9804245.1"/>
    </source>
</evidence>
<dbReference type="GO" id="GO:0000981">
    <property type="term" value="F:DNA-binding transcription factor activity, RNA polymerase II-specific"/>
    <property type="evidence" value="ECO:0007669"/>
    <property type="project" value="TreeGrafter"/>
</dbReference>
<sequence>MTFQPWKQAFNNLPNQFYRNINNKNDSSDSASSTFNSSKMKNGDIEISGPSSVSNLNILSPQSSTSTSHPFDFNNEHYQSQVSASTNNVLIDNEPVIATNKGSLNGTKFSIFSQLINLNKINAFDNLLLNASMSLDDDDFSCDKRQGMKKLMEQAISDEAKQQIAFILEKISTLRPAEKLLLYLKMPGGHCEVDPLKQSQNPLGSRSEISHTINWVRSHLEQDDKVSIPKQEVYEDYVTFCAKINIKPLSTADFGKVMKQVFPDIRPRRLGTRGHSRYCYAAMRKATKLTAPQLPEIRNNEVTSKKNNNNNDNNNGSDNESTWRVIKNWSENLLGNQFESLDDLAEHISQNNLNITSISSTSKQVLQKKLMQREMKDRKRNNNQSIRKRRKKRRASTTSSPEHTSEYYNTASIQIKQEKETDGSAIENNDDHSENSSDVPMNLSNTEQSRRIKNEQTTSTNILQQGTSSQFLDSDTIKNKLKNKLLPIVEANDQKPEENKYNIFCKKVRQAQQMKMSAAANPPNIVTSTVTSNLFVNPNNHPGSMHAPYSHNSNVINNQPNLDHPNESTILKPTSSKRKQKRETIQMMKRKLEESAAANESPLNSVDSNELPLKEDFILPRERFISICNMDRNALDTYLNNSEENSQDLELLQYFGEDKNHNKNTECIEEDLGPMTTTVPLLENYQLNFNENNNNNNNNNKCDRQNAEKIMQLRSILEEKYNTSCSAANPSTSNDSVIKNLLLKNPHLQHHHHHHNHQQQQNMSNDAADLFQGSALTGDHQHSGNFQMNSIQSNIGLSDKLIVPQSPNTRRKNFSFVPIPSQSSRVKNINLNPAFRTNGNGNVNQPTSPFISPRVTPVSTKQPNNQQSISVRSPNVSIDTSKNIPLLGVNNTAFCRPTHFKMEPNSAPPSPSMAPQNHFNFSPHSQQQQQQFQFSNQSIAPPQQQQQQQQGSTTNYNYPVESRSQSVPPHCTNNIYGGNNNATYNNYSSACSSMAATPVPSDYQEFNDTNILEIFNNEQPPLSSTIKMETNDDVISDLLDNDLLNQNSNHSESDSLLSGTMRPRFNSISRSVPCTPLPYHSNNNYTNVNGISMNTSVPNTPITNSSNPFRYSPELQRTRDFLINGFNNNINHNNNNIINKLSKAHDGTATIDELDTNLLNNL</sequence>
<feature type="compositionally biased region" description="Polar residues" evidence="2">
    <location>
        <begin position="560"/>
        <end position="574"/>
    </location>
</feature>
<dbReference type="Gene3D" id="6.10.140.1290">
    <property type="match status" value="1"/>
</dbReference>
<name>A0A9N9RUZ2_9DIPT</name>
<dbReference type="PANTHER" id="PTHR12619:SF21">
    <property type="entry name" value="RFX-TYPE WINGED-HELIX DOMAIN-CONTAINING PROTEIN"/>
    <property type="match status" value="1"/>
</dbReference>
<dbReference type="EMBL" id="OU895878">
    <property type="protein sequence ID" value="CAG9804245.1"/>
    <property type="molecule type" value="Genomic_DNA"/>
</dbReference>
<evidence type="ECO:0000256" key="2">
    <source>
        <dbReference type="SAM" id="MobiDB-lite"/>
    </source>
</evidence>
<dbReference type="InterPro" id="IPR036388">
    <property type="entry name" value="WH-like_DNA-bd_sf"/>
</dbReference>
<dbReference type="OrthoDB" id="10069709at2759"/>
<gene>
    <name evidence="4" type="ORF">CHIRRI_LOCUS7138</name>
</gene>
<dbReference type="AlphaFoldDB" id="A0A9N9RUZ2"/>
<dbReference type="Pfam" id="PF02257">
    <property type="entry name" value="RFX_DNA_binding"/>
    <property type="match status" value="1"/>
</dbReference>
<dbReference type="InterPro" id="IPR039779">
    <property type="entry name" value="RFX-like"/>
</dbReference>
<feature type="region of interest" description="Disordered" evidence="2">
    <location>
        <begin position="290"/>
        <end position="321"/>
    </location>
</feature>
<feature type="compositionally biased region" description="Basic residues" evidence="2">
    <location>
        <begin position="378"/>
        <end position="395"/>
    </location>
</feature>
<evidence type="ECO:0000256" key="1">
    <source>
        <dbReference type="ARBA" id="ARBA00023125"/>
    </source>
</evidence>
<reference evidence="4" key="2">
    <citation type="submission" date="2022-10" db="EMBL/GenBank/DDBJ databases">
        <authorList>
            <consortium name="ENA_rothamsted_submissions"/>
            <consortium name="culmorum"/>
            <person name="King R."/>
        </authorList>
    </citation>
    <scope>NUCLEOTIDE SEQUENCE</scope>
</reference>
<feature type="domain" description="RFX-type winged-helix" evidence="3">
    <location>
        <begin position="212"/>
        <end position="287"/>
    </location>
</feature>
<dbReference type="InterPro" id="IPR036390">
    <property type="entry name" value="WH_DNA-bd_sf"/>
</dbReference>
<feature type="compositionally biased region" description="Low complexity" evidence="2">
    <location>
        <begin position="300"/>
        <end position="321"/>
    </location>
</feature>
<feature type="region of interest" description="Disordered" evidence="2">
    <location>
        <begin position="362"/>
        <end position="456"/>
    </location>
</feature>
<organism evidence="4 5">
    <name type="scientific">Chironomus riparius</name>
    <dbReference type="NCBI Taxonomy" id="315576"/>
    <lineage>
        <taxon>Eukaryota</taxon>
        <taxon>Metazoa</taxon>
        <taxon>Ecdysozoa</taxon>
        <taxon>Arthropoda</taxon>
        <taxon>Hexapoda</taxon>
        <taxon>Insecta</taxon>
        <taxon>Pterygota</taxon>
        <taxon>Neoptera</taxon>
        <taxon>Endopterygota</taxon>
        <taxon>Diptera</taxon>
        <taxon>Nematocera</taxon>
        <taxon>Chironomoidea</taxon>
        <taxon>Chironomidae</taxon>
        <taxon>Chironominae</taxon>
        <taxon>Chironomus</taxon>
    </lineage>
</organism>